<feature type="transmembrane region" description="Helical" evidence="17">
    <location>
        <begin position="533"/>
        <end position="566"/>
    </location>
</feature>
<dbReference type="Pfam" id="PF06455">
    <property type="entry name" value="NADH5_C"/>
    <property type="match status" value="1"/>
</dbReference>
<feature type="transmembrane region" description="Helical" evidence="17">
    <location>
        <begin position="113"/>
        <end position="131"/>
    </location>
</feature>
<evidence type="ECO:0000256" key="14">
    <source>
        <dbReference type="ARBA" id="ARBA00023128"/>
    </source>
</evidence>
<keyword evidence="6" id="KW-0679">Respiratory chain</keyword>
<keyword evidence="15 17" id="KW-0472">Membrane</keyword>
<comment type="similarity">
    <text evidence="17">Belongs to the complex I subunit 5 family.</text>
</comment>
<evidence type="ECO:0000256" key="11">
    <source>
        <dbReference type="ARBA" id="ARBA00022989"/>
    </source>
</evidence>
<evidence type="ECO:0000256" key="2">
    <source>
        <dbReference type="ARBA" id="ARBA00004448"/>
    </source>
</evidence>
<keyword evidence="8" id="KW-0999">Mitochondrion inner membrane</keyword>
<dbReference type="GO" id="GO:0042773">
    <property type="term" value="P:ATP synthesis coupled electron transport"/>
    <property type="evidence" value="ECO:0007669"/>
    <property type="project" value="InterPro"/>
</dbReference>
<dbReference type="Pfam" id="PF00361">
    <property type="entry name" value="Proton_antipo_M"/>
    <property type="match status" value="1"/>
</dbReference>
<dbReference type="Pfam" id="PF00662">
    <property type="entry name" value="Proton_antipo_N"/>
    <property type="match status" value="1"/>
</dbReference>
<evidence type="ECO:0000256" key="15">
    <source>
        <dbReference type="ARBA" id="ARBA00023136"/>
    </source>
</evidence>
<evidence type="ECO:0000313" key="21">
    <source>
        <dbReference type="EMBL" id="ACV96707.1"/>
    </source>
</evidence>
<evidence type="ECO:0000256" key="6">
    <source>
        <dbReference type="ARBA" id="ARBA00022660"/>
    </source>
</evidence>
<evidence type="ECO:0000256" key="7">
    <source>
        <dbReference type="ARBA" id="ARBA00022692"/>
    </source>
</evidence>
<dbReference type="EMBL" id="GQ884145">
    <property type="protein sequence ID" value="ACV96707.1"/>
    <property type="molecule type" value="Genomic_DNA"/>
</dbReference>
<keyword evidence="7 17" id="KW-0812">Transmembrane</keyword>
<feature type="transmembrane region" description="Helical" evidence="17">
    <location>
        <begin position="210"/>
        <end position="230"/>
    </location>
</feature>
<evidence type="ECO:0000256" key="17">
    <source>
        <dbReference type="RuleBase" id="RU003404"/>
    </source>
</evidence>
<dbReference type="InterPro" id="IPR001750">
    <property type="entry name" value="ND/Mrp_TM"/>
</dbReference>
<feature type="transmembrane region" description="Helical" evidence="17">
    <location>
        <begin position="152"/>
        <end position="171"/>
    </location>
</feature>
<evidence type="ECO:0000256" key="5">
    <source>
        <dbReference type="ARBA" id="ARBA00022448"/>
    </source>
</evidence>
<feature type="transmembrane region" description="Helical" evidence="17">
    <location>
        <begin position="177"/>
        <end position="198"/>
    </location>
</feature>
<evidence type="ECO:0000256" key="13">
    <source>
        <dbReference type="ARBA" id="ARBA00023075"/>
    </source>
</evidence>
<evidence type="ECO:0000256" key="9">
    <source>
        <dbReference type="ARBA" id="ARBA00022967"/>
    </source>
</evidence>
<evidence type="ECO:0000256" key="12">
    <source>
        <dbReference type="ARBA" id="ARBA00023027"/>
    </source>
</evidence>
<feature type="domain" description="NADH-Ubiquinone oxidoreductase (complex I) chain 5 N-terminal" evidence="19">
    <location>
        <begin position="46"/>
        <end position="91"/>
    </location>
</feature>
<feature type="transmembrane region" description="Helical" evidence="17">
    <location>
        <begin position="416"/>
        <end position="440"/>
    </location>
</feature>
<sequence length="567" mass="64143">MLSFLYYWLGFLFLMSLSFLSFGLGVFFFIEGKVIFLEWLILCMNSSMLSYTIILDWMSLMFIGVVCFISGSVIFYSQDYLSQDLYLNRFFILVMGFVFSMLMLIMSPSLVGILLGWDGLGLISYCLVIYFQNNNSHSAGMLTVLVNRLGDAFLIIGICWMLNCGCWHYFFYSDSSFMSYVSYFVLVASFTSSAQIPFSSWLPAAMAAPTPVSALVHSSTLVTAGVYLMIRFYSSLEQLECELFLLLALLTMIMSGFSALTEYDMSSVVALSTLSQLGLMMSCLLIGFPSLCFFHLLTHALFKSLMFLCVGIYIHGMKGAQDMRSVGLVFLSYPFVSACFCISSLSLCGFPFLSGYYSKDWIMEFISMGGFNLGVFTMFYFSACLTVIYTFRLILYSLTTQGTSMTLFLVGKEEGGGFFSILLLSVVTVVGGSGLFWLVLSKPSFIILPLFIKSFPLVLFGLGMLIVLEYLMLFQFTWGKLNIFSNNLGGFMWFMPSLFKWVSLFFINHSFFVNFCLDKGWLESYGPRGTIKFLLFYLVKIYSLGFNSAKLVLVWLLVLICLFIIWI</sequence>
<evidence type="ECO:0000259" key="18">
    <source>
        <dbReference type="Pfam" id="PF00361"/>
    </source>
</evidence>
<feature type="domain" description="NADH:quinone oxidoreductase/Mrp antiporter transmembrane" evidence="18">
    <location>
        <begin position="107"/>
        <end position="385"/>
    </location>
</feature>
<feature type="transmembrane region" description="Helical" evidence="17">
    <location>
        <begin position="373"/>
        <end position="395"/>
    </location>
</feature>
<feature type="transmembrane region" description="Helical" evidence="17">
    <location>
        <begin position="446"/>
        <end position="471"/>
    </location>
</feature>
<keyword evidence="11 17" id="KW-1133">Transmembrane helix</keyword>
<dbReference type="GeneID" id="14656940"/>
<feature type="transmembrane region" description="Helical" evidence="17">
    <location>
        <begin position="6"/>
        <end position="29"/>
    </location>
</feature>
<reference evidence="21" key="1">
    <citation type="journal article" date="2013" name="Syst. Entomol.">
        <title>Phylogenomics of Hemiptera (Insecta: Paraneoptera) based on mitochondrial genomes.</title>
        <authorList>
            <person name="Cui Y."/>
            <person name="Xie G."/>
            <person name="Hua J."/>
            <person name="Dang K."/>
            <person name="Zhou J."/>
            <person name="Liu X."/>
            <person name="Wang G."/>
            <person name="Yu X."/>
            <person name="Bu W."/>
        </authorList>
    </citation>
    <scope>NUCLEOTIDE SEQUENCE</scope>
</reference>
<keyword evidence="5 17" id="KW-0813">Transport</keyword>
<keyword evidence="13 17" id="KW-0830">Ubiquinone</keyword>
<evidence type="ECO:0000256" key="3">
    <source>
        <dbReference type="ARBA" id="ARBA00012944"/>
    </source>
</evidence>
<evidence type="ECO:0000259" key="20">
    <source>
        <dbReference type="Pfam" id="PF06455"/>
    </source>
</evidence>
<dbReference type="GO" id="GO:0005743">
    <property type="term" value="C:mitochondrial inner membrane"/>
    <property type="evidence" value="ECO:0007669"/>
    <property type="project" value="UniProtKB-SubCell"/>
</dbReference>
<protein>
    <recommendedName>
        <fullName evidence="4 17">NADH-ubiquinone oxidoreductase chain 5</fullName>
        <ecNumber evidence="3 17">7.1.1.2</ecNumber>
    </recommendedName>
</protein>
<keyword evidence="10" id="KW-0249">Electron transport</keyword>
<dbReference type="PANTHER" id="PTHR42829:SF2">
    <property type="entry name" value="NADH-UBIQUINONE OXIDOREDUCTASE CHAIN 5"/>
    <property type="match status" value="1"/>
</dbReference>
<comment type="function">
    <text evidence="1">Core subunit of the mitochondrial membrane respiratory chain NADH dehydrogenase (Complex I) that is believed to belong to the minimal assembly required for catalysis. Complex I functions in the transfer of electrons from NADH to the respiratory chain. The immediate electron acceptor for the enzyme is believed to be ubiquinone.</text>
</comment>
<evidence type="ECO:0000256" key="8">
    <source>
        <dbReference type="ARBA" id="ARBA00022792"/>
    </source>
</evidence>
<dbReference type="AlphaFoldDB" id="L7N6H6"/>
<keyword evidence="14 17" id="KW-0496">Mitochondrion</keyword>
<dbReference type="PANTHER" id="PTHR42829">
    <property type="entry name" value="NADH-UBIQUINONE OXIDOREDUCTASE CHAIN 5"/>
    <property type="match status" value="1"/>
</dbReference>
<dbReference type="EC" id="7.1.1.2" evidence="3 17"/>
<feature type="transmembrane region" description="Helical" evidence="17">
    <location>
        <begin position="268"/>
        <end position="288"/>
    </location>
</feature>
<gene>
    <name evidence="21" type="primary">ND5</name>
</gene>
<dbReference type="GO" id="GO:0003954">
    <property type="term" value="F:NADH dehydrogenase activity"/>
    <property type="evidence" value="ECO:0007669"/>
    <property type="project" value="TreeGrafter"/>
</dbReference>
<feature type="transmembrane region" description="Helical" evidence="17">
    <location>
        <begin position="294"/>
        <end position="314"/>
    </location>
</feature>
<dbReference type="GO" id="GO:0015990">
    <property type="term" value="P:electron transport coupled proton transport"/>
    <property type="evidence" value="ECO:0007669"/>
    <property type="project" value="TreeGrafter"/>
</dbReference>
<feature type="transmembrane region" description="Helical" evidence="17">
    <location>
        <begin position="326"/>
        <end position="353"/>
    </location>
</feature>
<accession>L7N6H6</accession>
<keyword evidence="12 17" id="KW-0520">NAD</keyword>
<feature type="transmembrane region" description="Helical" evidence="17">
    <location>
        <begin position="491"/>
        <end position="513"/>
    </location>
</feature>
<dbReference type="RefSeq" id="YP_007474195.1">
    <property type="nucleotide sequence ID" value="NC_020309.1"/>
</dbReference>
<organism evidence="21">
    <name type="scientific">Hackeriella veitchi</name>
    <dbReference type="NCBI Taxonomy" id="60873"/>
    <lineage>
        <taxon>Eukaryota</taxon>
        <taxon>Metazoa</taxon>
        <taxon>Ecdysozoa</taxon>
        <taxon>Arthropoda</taxon>
        <taxon>Hexapoda</taxon>
        <taxon>Insecta</taxon>
        <taxon>Pterygota</taxon>
        <taxon>Neoptera</taxon>
        <taxon>Paraneoptera</taxon>
        <taxon>Hemiptera</taxon>
        <taxon>Coleorrhyncha</taxon>
        <taxon>Peloridiidae</taxon>
        <taxon>Hackeriella</taxon>
    </lineage>
</organism>
<dbReference type="InterPro" id="IPR010934">
    <property type="entry name" value="NADH_DH_su5_C"/>
</dbReference>
<evidence type="ECO:0000256" key="10">
    <source>
        <dbReference type="ARBA" id="ARBA00022982"/>
    </source>
</evidence>
<dbReference type="PRINTS" id="PR01434">
    <property type="entry name" value="NADHDHGNASE5"/>
</dbReference>
<comment type="subcellular location">
    <subcellularLocation>
        <location evidence="2">Mitochondrion inner membrane</location>
        <topology evidence="2">Multi-pass membrane protein</topology>
    </subcellularLocation>
</comment>
<dbReference type="InterPro" id="IPR001516">
    <property type="entry name" value="Proton_antipo_N"/>
</dbReference>
<evidence type="ECO:0000256" key="16">
    <source>
        <dbReference type="ARBA" id="ARBA00049551"/>
    </source>
</evidence>
<geneLocation type="mitochondrion" evidence="21"/>
<name>L7N6H6_9HEMI</name>
<feature type="domain" description="NADH dehydrogenase subunit 5 C-terminal" evidence="20">
    <location>
        <begin position="389"/>
        <end position="565"/>
    </location>
</feature>
<comment type="catalytic activity">
    <reaction evidence="16 17">
        <text>a ubiquinone + NADH + 5 H(+)(in) = a ubiquinol + NAD(+) + 4 H(+)(out)</text>
        <dbReference type="Rhea" id="RHEA:29091"/>
        <dbReference type="Rhea" id="RHEA-COMP:9565"/>
        <dbReference type="Rhea" id="RHEA-COMP:9566"/>
        <dbReference type="ChEBI" id="CHEBI:15378"/>
        <dbReference type="ChEBI" id="CHEBI:16389"/>
        <dbReference type="ChEBI" id="CHEBI:17976"/>
        <dbReference type="ChEBI" id="CHEBI:57540"/>
        <dbReference type="ChEBI" id="CHEBI:57945"/>
        <dbReference type="EC" id="7.1.1.2"/>
    </reaction>
</comment>
<dbReference type="GO" id="GO:0008137">
    <property type="term" value="F:NADH dehydrogenase (ubiquinone) activity"/>
    <property type="evidence" value="ECO:0007669"/>
    <property type="project" value="UniProtKB-EC"/>
</dbReference>
<dbReference type="CTD" id="4540"/>
<comment type="function">
    <text evidence="17">Core subunit of the mitochondrial membrane respiratory chain NADH dehydrogenase (Complex I) which catalyzes electron transfer from NADH through the respiratory chain, using ubiquinone as an electron acceptor. Essential for the catalytic activity and assembly of complex I.</text>
</comment>
<evidence type="ECO:0000256" key="1">
    <source>
        <dbReference type="ARBA" id="ARBA00003257"/>
    </source>
</evidence>
<evidence type="ECO:0000259" key="19">
    <source>
        <dbReference type="Pfam" id="PF00662"/>
    </source>
</evidence>
<proteinExistence type="inferred from homology"/>
<keyword evidence="9" id="KW-1278">Translocase</keyword>
<evidence type="ECO:0000256" key="4">
    <source>
        <dbReference type="ARBA" id="ARBA00021096"/>
    </source>
</evidence>
<feature type="transmembrane region" description="Helical" evidence="17">
    <location>
        <begin position="90"/>
        <end position="107"/>
    </location>
</feature>
<feature type="transmembrane region" description="Helical" evidence="17">
    <location>
        <begin position="242"/>
        <end position="261"/>
    </location>
</feature>
<dbReference type="InterPro" id="IPR003945">
    <property type="entry name" value="NU5C-like"/>
</dbReference>
<feature type="transmembrane region" description="Helical" evidence="17">
    <location>
        <begin position="60"/>
        <end position="78"/>
    </location>
</feature>